<dbReference type="EMBL" id="AFYH01065255">
    <property type="status" value="NOT_ANNOTATED_CDS"/>
    <property type="molecule type" value="Genomic_DNA"/>
</dbReference>
<dbReference type="eggNOG" id="ENOG502S23V">
    <property type="taxonomic scope" value="Eukaryota"/>
</dbReference>
<sequence length="489" mass="56065">MSERERKASRESRKSRTSIFGFRRLRSSVTGSENEHRRSSTLSDLLSGKTSKNTLRKILRLGADDDDEDSKPKSELPALPLNLSPVGEPRGCLMIQVRRCRDFTKNVTVKREMNLMIRITIGDAVKCTTLQSFREQVSNKKPEFFVKFDEAKFFSVEVPRQHKDERAKIYVELVAFETEMQSPRLLGKTVLHLFEVIQKLHSTELYSMAFKSQAICKVELKIVFLYGSLGYGYSHQLKEPQKDIHKNTENCFFMRIPPPQNRTLLHFNVLTALPVDCPQFLSHKLDASIGSEGKQSDSALSLEEPFAMKMSEKVLQLLQSSQRLQTLKGNYNEKQTMDERIEFLQSVIMKKGPRSEKPPRMDRKTRTNRLKLVGEIIPQLNTGYSAVKAKETLKSGVPETGKAKQFPASDGEDKNRDMDEDETEDDLSFFFKKQKKNEPQPSKDRKESESYPAKSKKGSYSTKGRKGSEHYPTKDQKGSELYPIKEQKV</sequence>
<dbReference type="InParanoid" id="M3XK76"/>
<feature type="compositionally biased region" description="Basic and acidic residues" evidence="1">
    <location>
        <begin position="436"/>
        <end position="449"/>
    </location>
</feature>
<dbReference type="STRING" id="7897.ENSLACP00000023132"/>
<evidence type="ECO:0000313" key="3">
    <source>
        <dbReference type="Ensembl" id="ENSLACP00000023132.1"/>
    </source>
</evidence>
<reference evidence="4" key="1">
    <citation type="submission" date="2011-08" db="EMBL/GenBank/DDBJ databases">
        <title>The draft genome of Latimeria chalumnae.</title>
        <authorList>
            <person name="Di Palma F."/>
            <person name="Alfoldi J."/>
            <person name="Johnson J."/>
            <person name="Berlin A."/>
            <person name="Gnerre S."/>
            <person name="Jaffe D."/>
            <person name="MacCallum I."/>
            <person name="Young S."/>
            <person name="Walker B.J."/>
            <person name="Lander E."/>
            <person name="Lindblad-Toh K."/>
        </authorList>
    </citation>
    <scope>NUCLEOTIDE SEQUENCE [LARGE SCALE GENOMIC DNA]</scope>
    <source>
        <strain evidence="4">Wild caught</strain>
    </source>
</reference>
<feature type="region of interest" description="Disordered" evidence="1">
    <location>
        <begin position="61"/>
        <end position="81"/>
    </location>
</feature>
<dbReference type="EMBL" id="AFYH01065256">
    <property type="status" value="NOT_ANNOTATED_CDS"/>
    <property type="molecule type" value="Genomic_DNA"/>
</dbReference>
<reference evidence="3" key="2">
    <citation type="submission" date="2025-08" db="UniProtKB">
        <authorList>
            <consortium name="Ensembl"/>
        </authorList>
    </citation>
    <scope>IDENTIFICATION</scope>
</reference>
<dbReference type="Pfam" id="PF15729">
    <property type="entry name" value="CTSRT"/>
    <property type="match status" value="1"/>
</dbReference>
<evidence type="ECO:0000259" key="2">
    <source>
        <dbReference type="PROSITE" id="PS50004"/>
    </source>
</evidence>
<dbReference type="InterPro" id="IPR048363">
    <property type="entry name" value="CTSRT_C2"/>
</dbReference>
<dbReference type="PANTHER" id="PTHR21665:SF2">
    <property type="entry name" value="CATION CHANNEL SPERM-ASSOCIATED TARGETING SUBUNIT TAU"/>
    <property type="match status" value="1"/>
</dbReference>
<dbReference type="PROSITE" id="PS50004">
    <property type="entry name" value="C2"/>
    <property type="match status" value="1"/>
</dbReference>
<dbReference type="EMBL" id="AFYH01065254">
    <property type="status" value="NOT_ANNOTATED_CDS"/>
    <property type="molecule type" value="Genomic_DNA"/>
</dbReference>
<feature type="domain" description="C2" evidence="2">
    <location>
        <begin position="73"/>
        <end position="206"/>
    </location>
</feature>
<name>M3XK76_LATCH</name>
<dbReference type="PANTHER" id="PTHR21665">
    <property type="entry name" value="CATION CHANNEL SPERM-ASSOCIATED TARGETING SUBUNIT TAU"/>
    <property type="match status" value="1"/>
</dbReference>
<feature type="region of interest" description="Disordered" evidence="1">
    <location>
        <begin position="395"/>
        <end position="489"/>
    </location>
</feature>
<dbReference type="InterPro" id="IPR000008">
    <property type="entry name" value="C2_dom"/>
</dbReference>
<dbReference type="EMBL" id="AFYH01065258">
    <property type="status" value="NOT_ANNOTATED_CDS"/>
    <property type="molecule type" value="Genomic_DNA"/>
</dbReference>
<dbReference type="Ensembl" id="ENSLACT00000026387.1">
    <property type="protein sequence ID" value="ENSLACP00000023132.1"/>
    <property type="gene ID" value="ENSLACG00000022406.1"/>
</dbReference>
<dbReference type="InterPro" id="IPR031462">
    <property type="entry name" value="CTSRT"/>
</dbReference>
<feature type="compositionally biased region" description="Basic and acidic residues" evidence="1">
    <location>
        <begin position="466"/>
        <end position="489"/>
    </location>
</feature>
<dbReference type="EMBL" id="AFYH01065257">
    <property type="status" value="NOT_ANNOTATED_CDS"/>
    <property type="molecule type" value="Genomic_DNA"/>
</dbReference>
<proteinExistence type="predicted"/>
<dbReference type="GeneTree" id="ENSGT00390000018209"/>
<dbReference type="OMA" id="LEPDISX"/>
<organism evidence="3 4">
    <name type="scientific">Latimeria chalumnae</name>
    <name type="common">Coelacanth</name>
    <dbReference type="NCBI Taxonomy" id="7897"/>
    <lineage>
        <taxon>Eukaryota</taxon>
        <taxon>Metazoa</taxon>
        <taxon>Chordata</taxon>
        <taxon>Craniata</taxon>
        <taxon>Vertebrata</taxon>
        <taxon>Euteleostomi</taxon>
        <taxon>Coelacanthiformes</taxon>
        <taxon>Coelacanthidae</taxon>
        <taxon>Latimeria</taxon>
    </lineage>
</organism>
<dbReference type="Proteomes" id="UP000008672">
    <property type="component" value="Unassembled WGS sequence"/>
</dbReference>
<dbReference type="EMBL" id="AFYH01065253">
    <property type="status" value="NOT_ANNOTATED_CDS"/>
    <property type="molecule type" value="Genomic_DNA"/>
</dbReference>
<keyword evidence="4" id="KW-1185">Reference proteome</keyword>
<protein>
    <recommendedName>
        <fullName evidence="2">C2 domain-containing protein</fullName>
    </recommendedName>
</protein>
<reference evidence="3" key="3">
    <citation type="submission" date="2025-09" db="UniProtKB">
        <authorList>
            <consortium name="Ensembl"/>
        </authorList>
    </citation>
    <scope>IDENTIFICATION</scope>
</reference>
<dbReference type="HOGENOM" id="CLU_558469_0_0_1"/>
<dbReference type="AlphaFoldDB" id="M3XK76"/>
<feature type="compositionally biased region" description="Acidic residues" evidence="1">
    <location>
        <begin position="418"/>
        <end position="427"/>
    </location>
</feature>
<accession>M3XK76</accession>
<evidence type="ECO:0000313" key="4">
    <source>
        <dbReference type="Proteomes" id="UP000008672"/>
    </source>
</evidence>
<evidence type="ECO:0000256" key="1">
    <source>
        <dbReference type="SAM" id="MobiDB-lite"/>
    </source>
</evidence>